<feature type="transmembrane region" description="Helical" evidence="1">
    <location>
        <begin position="171"/>
        <end position="189"/>
    </location>
</feature>
<dbReference type="EMBL" id="CM026433">
    <property type="protein sequence ID" value="KAG0553977.1"/>
    <property type="molecule type" value="Genomic_DNA"/>
</dbReference>
<dbReference type="AlphaFoldDB" id="A0A8T0G694"/>
<reference evidence="2" key="1">
    <citation type="submission" date="2020-06" db="EMBL/GenBank/DDBJ databases">
        <title>WGS assembly of Ceratodon purpureus strain R40.</title>
        <authorList>
            <person name="Carey S.B."/>
            <person name="Jenkins J."/>
            <person name="Shu S."/>
            <person name="Lovell J.T."/>
            <person name="Sreedasyam A."/>
            <person name="Maumus F."/>
            <person name="Tiley G.P."/>
            <person name="Fernandez-Pozo N."/>
            <person name="Barry K."/>
            <person name="Chen C."/>
            <person name="Wang M."/>
            <person name="Lipzen A."/>
            <person name="Daum C."/>
            <person name="Saski C.A."/>
            <person name="Payton A.C."/>
            <person name="Mcbreen J.C."/>
            <person name="Conrad R.E."/>
            <person name="Kollar L.M."/>
            <person name="Olsson S."/>
            <person name="Huttunen S."/>
            <person name="Landis J.B."/>
            <person name="Wickett N.J."/>
            <person name="Johnson M.G."/>
            <person name="Rensing S.A."/>
            <person name="Grimwood J."/>
            <person name="Schmutz J."/>
            <person name="Mcdaniel S.F."/>
        </authorList>
    </citation>
    <scope>NUCLEOTIDE SEQUENCE</scope>
    <source>
        <strain evidence="2">R40</strain>
    </source>
</reference>
<keyword evidence="1" id="KW-1133">Transmembrane helix</keyword>
<evidence type="ECO:0000256" key="1">
    <source>
        <dbReference type="SAM" id="Phobius"/>
    </source>
</evidence>
<organism evidence="2 3">
    <name type="scientific">Ceratodon purpureus</name>
    <name type="common">Fire moss</name>
    <name type="synonym">Dicranum purpureum</name>
    <dbReference type="NCBI Taxonomy" id="3225"/>
    <lineage>
        <taxon>Eukaryota</taxon>
        <taxon>Viridiplantae</taxon>
        <taxon>Streptophyta</taxon>
        <taxon>Embryophyta</taxon>
        <taxon>Bryophyta</taxon>
        <taxon>Bryophytina</taxon>
        <taxon>Bryopsida</taxon>
        <taxon>Dicranidae</taxon>
        <taxon>Pseudoditrichales</taxon>
        <taxon>Ditrichaceae</taxon>
        <taxon>Ceratodon</taxon>
    </lineage>
</organism>
<comment type="caution">
    <text evidence="2">The sequence shown here is derived from an EMBL/GenBank/DDBJ whole genome shotgun (WGS) entry which is preliminary data.</text>
</comment>
<feature type="transmembrane region" description="Helical" evidence="1">
    <location>
        <begin position="201"/>
        <end position="223"/>
    </location>
</feature>
<evidence type="ECO:0000313" key="2">
    <source>
        <dbReference type="EMBL" id="KAG0553977.1"/>
    </source>
</evidence>
<proteinExistence type="predicted"/>
<keyword evidence="1" id="KW-0812">Transmembrane</keyword>
<protein>
    <submittedName>
        <fullName evidence="2">Uncharacterized protein</fullName>
    </submittedName>
</protein>
<keyword evidence="1" id="KW-0472">Membrane</keyword>
<name>A0A8T0G694_CERPU</name>
<sequence length="224" mass="24069">MATSVVGMGIEHVTGRGDGVESGDVEVSGGVAGSREVEVVEREEDGDAVIPRISDVRRNVGESVDRLLDESHSYRAAVRAAFEQFQLPRPAVELPLSQLLPALQFFIQRLCDSLDPKCGKLVLRPITHEDIRGSIRSNPSLSLQPLLTLQQFEGFARETLKRVALDRSKRLGLFLIGGIFAVHMAKNAVKNIPILGGPIGAFVNVLVPTSLLGPAVGIAGALYL</sequence>
<gene>
    <name evidence="2" type="ORF">KC19_12G053200</name>
</gene>
<accession>A0A8T0G694</accession>
<evidence type="ECO:0000313" key="3">
    <source>
        <dbReference type="Proteomes" id="UP000822688"/>
    </source>
</evidence>
<dbReference type="Proteomes" id="UP000822688">
    <property type="component" value="Chromosome 12"/>
</dbReference>
<keyword evidence="3" id="KW-1185">Reference proteome</keyword>